<dbReference type="InterPro" id="IPR036188">
    <property type="entry name" value="FAD/NAD-bd_sf"/>
</dbReference>
<accession>A0A8H4UTF5</accession>
<proteinExistence type="predicted"/>
<dbReference type="Proteomes" id="UP000635477">
    <property type="component" value="Unassembled WGS sequence"/>
</dbReference>
<keyword evidence="2" id="KW-0274">FAD</keyword>
<reference evidence="5" key="1">
    <citation type="journal article" date="2020" name="BMC Genomics">
        <title>Correction to: Identification and distribution of gene clusters required for synthesis of sphingolipid metabolism inhibitors in diverse species of the filamentous fungus Fusarium.</title>
        <authorList>
            <person name="Kim H.S."/>
            <person name="Lohmar J.M."/>
            <person name="Busman M."/>
            <person name="Brown D.W."/>
            <person name="Naumann T.A."/>
            <person name="Divon H.H."/>
            <person name="Lysoe E."/>
            <person name="Uhlig S."/>
            <person name="Proctor R.H."/>
        </authorList>
    </citation>
    <scope>NUCLEOTIDE SEQUENCE</scope>
    <source>
        <strain evidence="5">NRRL 22465</strain>
    </source>
</reference>
<dbReference type="EMBL" id="JABEYC010000091">
    <property type="protein sequence ID" value="KAF4982954.1"/>
    <property type="molecule type" value="Genomic_DNA"/>
</dbReference>
<feature type="domain" description="FAD-binding" evidence="4">
    <location>
        <begin position="5"/>
        <end position="174"/>
    </location>
</feature>
<keyword evidence="1" id="KW-0285">Flavoprotein</keyword>
<evidence type="ECO:0000313" key="6">
    <source>
        <dbReference type="Proteomes" id="UP000635477"/>
    </source>
</evidence>
<dbReference type="PANTHER" id="PTHR46865:SF7">
    <property type="entry name" value="MONOOXYGENASE, PUTATIVE (AFU_ORTHOLOGUE AFUA_8G07040)-RELATED"/>
    <property type="match status" value="1"/>
</dbReference>
<dbReference type="Gene3D" id="3.50.50.60">
    <property type="entry name" value="FAD/NAD(P)-binding domain"/>
    <property type="match status" value="1"/>
</dbReference>
<dbReference type="Pfam" id="PF01494">
    <property type="entry name" value="FAD_binding_3"/>
    <property type="match status" value="1"/>
</dbReference>
<dbReference type="InterPro" id="IPR051704">
    <property type="entry name" value="FAD_aromatic-hydroxylase"/>
</dbReference>
<evidence type="ECO:0000256" key="2">
    <source>
        <dbReference type="ARBA" id="ARBA00022827"/>
    </source>
</evidence>
<keyword evidence="6" id="KW-1185">Reference proteome</keyword>
<evidence type="ECO:0000256" key="3">
    <source>
        <dbReference type="ARBA" id="ARBA00023002"/>
    </source>
</evidence>
<comment type="caution">
    <text evidence="5">The sequence shown here is derived from an EMBL/GenBank/DDBJ whole genome shotgun (WGS) entry which is preliminary data.</text>
</comment>
<dbReference type="AlphaFoldDB" id="A0A8H4UTF5"/>
<dbReference type="GO" id="GO:0071949">
    <property type="term" value="F:FAD binding"/>
    <property type="evidence" value="ECO:0007669"/>
    <property type="project" value="InterPro"/>
</dbReference>
<reference evidence="5" key="2">
    <citation type="submission" date="2020-05" db="EMBL/GenBank/DDBJ databases">
        <authorList>
            <person name="Kim H.-S."/>
            <person name="Proctor R.H."/>
            <person name="Brown D.W."/>
        </authorList>
    </citation>
    <scope>NUCLEOTIDE SEQUENCE</scope>
    <source>
        <strain evidence="5">NRRL 22465</strain>
    </source>
</reference>
<keyword evidence="3" id="KW-0560">Oxidoreductase</keyword>
<dbReference type="SUPFAM" id="SSF51905">
    <property type="entry name" value="FAD/NAD(P)-binding domain"/>
    <property type="match status" value="1"/>
</dbReference>
<name>A0A8H4UTF5_9HYPO</name>
<dbReference type="GO" id="GO:0016491">
    <property type="term" value="F:oxidoreductase activity"/>
    <property type="evidence" value="ECO:0007669"/>
    <property type="project" value="UniProtKB-KW"/>
</dbReference>
<dbReference type="InterPro" id="IPR002938">
    <property type="entry name" value="FAD-bd"/>
</dbReference>
<evidence type="ECO:0000259" key="4">
    <source>
        <dbReference type="Pfam" id="PF01494"/>
    </source>
</evidence>
<evidence type="ECO:0000256" key="1">
    <source>
        <dbReference type="ARBA" id="ARBA00022630"/>
    </source>
</evidence>
<organism evidence="5 6">
    <name type="scientific">Fusarium zealandicum</name>
    <dbReference type="NCBI Taxonomy" id="1053134"/>
    <lineage>
        <taxon>Eukaryota</taxon>
        <taxon>Fungi</taxon>
        <taxon>Dikarya</taxon>
        <taxon>Ascomycota</taxon>
        <taxon>Pezizomycotina</taxon>
        <taxon>Sordariomycetes</taxon>
        <taxon>Hypocreomycetidae</taxon>
        <taxon>Hypocreales</taxon>
        <taxon>Nectriaceae</taxon>
        <taxon>Fusarium</taxon>
        <taxon>Fusarium staphyleae species complex</taxon>
    </lineage>
</organism>
<evidence type="ECO:0000313" key="5">
    <source>
        <dbReference type="EMBL" id="KAF4982954.1"/>
    </source>
</evidence>
<dbReference type="PANTHER" id="PTHR46865">
    <property type="entry name" value="OXIDOREDUCTASE-RELATED"/>
    <property type="match status" value="1"/>
</dbReference>
<dbReference type="PRINTS" id="PR00420">
    <property type="entry name" value="RNGMNOXGNASE"/>
</dbReference>
<protein>
    <recommendedName>
        <fullName evidence="4">FAD-binding domain-containing protein</fullName>
    </recommendedName>
</protein>
<gene>
    <name evidence="5" type="ORF">FZEAL_1524</name>
</gene>
<dbReference type="OrthoDB" id="655030at2759"/>
<sequence length="423" mass="45840">MAPLKVLIVGGGVAGPALAHWLSRTGASITLIERSPQIRASGQQLDLRAQGVPMMKKMGIEPAVRAVGVHETGTQFIDTSGQTKAFFPAVQSGSGRQSITSEYEIMRGDLVHILYGLTETSPNVKHVFNTTVDTLTQDDESDPAGKVHVGFNDGTKQDYDLVVGADGTGSRTRKLMLGPDAPDPRHHQGGYIGFFSIPSKPGDSDRFTFFHLPGRWIGTRQDNPELTRIYMYTDDKNAALDAAHESRDLAELKKAWGDIFQGEGWECDRFMKGLKDAPEADDLYSTPFVQVRLPEGSWSKGRVALIGDAAHSGTANGIGTTWALVGAYILAGEIAALQSMGESSAAVVQGAKNYEARFRPIATALHGQKDYGQRLMAPRSSLGIWLLHSAAKAMAYLQLEQRVGLDKKTASWALPEYPELVSQ</sequence>